<dbReference type="RefSeq" id="XP_008083685.1">
    <property type="nucleotide sequence ID" value="XM_008085494.1"/>
</dbReference>
<dbReference type="HOGENOM" id="CLU_504369_0_0_1"/>
<dbReference type="STRING" id="1116229.S3DC47"/>
<organism evidence="4 5">
    <name type="scientific">Glarea lozoyensis (strain ATCC 20868 / MF5171)</name>
    <dbReference type="NCBI Taxonomy" id="1116229"/>
    <lineage>
        <taxon>Eukaryota</taxon>
        <taxon>Fungi</taxon>
        <taxon>Dikarya</taxon>
        <taxon>Ascomycota</taxon>
        <taxon>Pezizomycotina</taxon>
        <taxon>Leotiomycetes</taxon>
        <taxon>Helotiales</taxon>
        <taxon>Helotiaceae</taxon>
        <taxon>Glarea</taxon>
    </lineage>
</organism>
<evidence type="ECO:0000256" key="2">
    <source>
        <dbReference type="SAM" id="Phobius"/>
    </source>
</evidence>
<evidence type="ECO:0000256" key="3">
    <source>
        <dbReference type="SAM" id="SignalP"/>
    </source>
</evidence>
<dbReference type="EMBL" id="KE145367">
    <property type="protein sequence ID" value="EPE29576.1"/>
    <property type="molecule type" value="Genomic_DNA"/>
</dbReference>
<feature type="transmembrane region" description="Helical" evidence="2">
    <location>
        <begin position="406"/>
        <end position="427"/>
    </location>
</feature>
<proteinExistence type="predicted"/>
<dbReference type="Proteomes" id="UP000016922">
    <property type="component" value="Unassembled WGS sequence"/>
</dbReference>
<dbReference type="eggNOG" id="ENOG502QUZC">
    <property type="taxonomic scope" value="Eukaryota"/>
</dbReference>
<protein>
    <submittedName>
        <fullName evidence="4">L</fullName>
    </submittedName>
</protein>
<gene>
    <name evidence="4" type="ORF">GLAREA_00736</name>
</gene>
<reference evidence="4 5" key="1">
    <citation type="journal article" date="2013" name="BMC Genomics">
        <title>Genomics-driven discovery of the pneumocandin biosynthetic gene cluster in the fungus Glarea lozoyensis.</title>
        <authorList>
            <person name="Chen L."/>
            <person name="Yue Q."/>
            <person name="Zhang X."/>
            <person name="Xiang M."/>
            <person name="Wang C."/>
            <person name="Li S."/>
            <person name="Che Y."/>
            <person name="Ortiz-Lopez F.J."/>
            <person name="Bills G.F."/>
            <person name="Liu X."/>
            <person name="An Z."/>
        </authorList>
    </citation>
    <scope>NUCLEOTIDE SEQUENCE [LARGE SCALE GENOMIC DNA]</scope>
    <source>
        <strain evidence="5">ATCC 20868 / MF5171</strain>
    </source>
</reference>
<feature type="signal peptide" evidence="3">
    <location>
        <begin position="1"/>
        <end position="27"/>
    </location>
</feature>
<dbReference type="SUPFAM" id="SSF52058">
    <property type="entry name" value="L domain-like"/>
    <property type="match status" value="2"/>
</dbReference>
<evidence type="ECO:0000313" key="4">
    <source>
        <dbReference type="EMBL" id="EPE29576.1"/>
    </source>
</evidence>
<dbReference type="KEGG" id="glz:GLAREA_00736"/>
<keyword evidence="5" id="KW-1185">Reference proteome</keyword>
<feature type="chain" id="PRO_5004508229" evidence="3">
    <location>
        <begin position="28"/>
        <end position="540"/>
    </location>
</feature>
<keyword evidence="3" id="KW-0732">Signal</keyword>
<dbReference type="OrthoDB" id="3542863at2759"/>
<dbReference type="GeneID" id="19459794"/>
<keyword evidence="2" id="KW-0472">Membrane</keyword>
<dbReference type="OMA" id="PALYWIN"/>
<evidence type="ECO:0000313" key="5">
    <source>
        <dbReference type="Proteomes" id="UP000016922"/>
    </source>
</evidence>
<evidence type="ECO:0000256" key="1">
    <source>
        <dbReference type="SAM" id="MobiDB-lite"/>
    </source>
</evidence>
<name>S3DC47_GLAL2</name>
<feature type="region of interest" description="Disordered" evidence="1">
    <location>
        <begin position="520"/>
        <end position="540"/>
    </location>
</feature>
<keyword evidence="2" id="KW-0812">Transmembrane</keyword>
<sequence length="540" mass="57293">MKPGYSNLGTAAPWLLWLAAVPTWTVAAEISCTQQSRTITTQAEADALSSCVNVTGTIIVESQSLTQLTLNGIERVDNLQISSSPLLVDVSAPALYWINHNFTISDVRLLSNLSLPSLSTAAVDTLSWINVPNLVQPVLRKEADQYGNVGANIYGDLIISSSGIQDLDFFNFGTFNQAQNVRIVSNKDLRTINLTTLEEAQSIHIASNGPNMIVDLPALSRANSLSLEGVSVVSVPRLTKVDGNFVLSGNSFERFAAPAFNGVAGDIHIEDNELLSDLSLPMLTEVGGGLSNGSFTVANNPGLKSLNLERLGGGTEVGASGAIDGNASFSGNFETVYMPRLIDYTAGFHIATTHADFNCTPFDRLSYSPINKGSRKLYSCSGIALGSTTDTAIHYSQSKGSLLPKGAMAIIIIIGAVAGLGAVAYAYRCFHRRRIAQRQLAPTQPSLADMGVMLPGIRVPRQHEDGDGIEMLPEYSRHGKPGEVPPKYDDNAIYGGPPPGAPPPAVTKSFFTNLVRLSNWSRRGGSNDGPGTGTSGPSAV</sequence>
<accession>S3DC47</accession>
<keyword evidence="2" id="KW-1133">Transmembrane helix</keyword>
<dbReference type="AlphaFoldDB" id="S3DC47"/>